<organism evidence="38 39">
    <name type="scientific">Oryctes borbonicus</name>
    <dbReference type="NCBI Taxonomy" id="1629725"/>
    <lineage>
        <taxon>Eukaryota</taxon>
        <taxon>Metazoa</taxon>
        <taxon>Ecdysozoa</taxon>
        <taxon>Arthropoda</taxon>
        <taxon>Hexapoda</taxon>
        <taxon>Insecta</taxon>
        <taxon>Pterygota</taxon>
        <taxon>Neoptera</taxon>
        <taxon>Endopterygota</taxon>
        <taxon>Coleoptera</taxon>
        <taxon>Polyphaga</taxon>
        <taxon>Scarabaeiformia</taxon>
        <taxon>Scarabaeidae</taxon>
        <taxon>Dynastinae</taxon>
        <taxon>Oryctes</taxon>
    </lineage>
</organism>
<evidence type="ECO:0000256" key="28">
    <source>
        <dbReference type="ARBA" id="ARBA00048339"/>
    </source>
</evidence>
<dbReference type="Proteomes" id="UP000051574">
    <property type="component" value="Unassembled WGS sequence"/>
</dbReference>
<evidence type="ECO:0000259" key="37">
    <source>
        <dbReference type="PROSITE" id="PS51977"/>
    </source>
</evidence>
<keyword evidence="11" id="KW-0548">Nucleotidyltransferase</keyword>
<dbReference type="SUPFAM" id="SSF56399">
    <property type="entry name" value="ADP-ribosylation"/>
    <property type="match status" value="1"/>
</dbReference>
<dbReference type="SUPFAM" id="SSF142921">
    <property type="entry name" value="WGR domain-like"/>
    <property type="match status" value="1"/>
</dbReference>
<dbReference type="GO" id="GO:0140808">
    <property type="term" value="F:NAD+-protein-tyrosine ADP-ribosyltransferase activity"/>
    <property type="evidence" value="ECO:0007669"/>
    <property type="project" value="RHEA"/>
</dbReference>
<dbReference type="EC" id="2.4.2.-" evidence="31"/>
<dbReference type="InterPro" id="IPR008893">
    <property type="entry name" value="WGR_domain"/>
</dbReference>
<feature type="domain" description="WGR" evidence="37">
    <location>
        <begin position="474"/>
        <end position="571"/>
    </location>
</feature>
<dbReference type="PROSITE" id="PS51060">
    <property type="entry name" value="PARP_ALPHA_HD"/>
    <property type="match status" value="1"/>
</dbReference>
<dbReference type="SMART" id="SM01336">
    <property type="entry name" value="zf-PARP"/>
    <property type="match status" value="2"/>
</dbReference>
<dbReference type="AlphaFoldDB" id="A0A0T6B3Q7"/>
<dbReference type="Pfam" id="PF05406">
    <property type="entry name" value="WGR"/>
    <property type="match status" value="1"/>
</dbReference>
<evidence type="ECO:0000256" key="11">
    <source>
        <dbReference type="ARBA" id="ARBA00022695"/>
    </source>
</evidence>
<evidence type="ECO:0000256" key="16">
    <source>
        <dbReference type="ARBA" id="ARBA00022833"/>
    </source>
</evidence>
<evidence type="ECO:0000256" key="23">
    <source>
        <dbReference type="ARBA" id="ARBA00024159"/>
    </source>
</evidence>
<dbReference type="PROSITE" id="PS52007">
    <property type="entry name" value="PADR1"/>
    <property type="match status" value="1"/>
</dbReference>
<evidence type="ECO:0000256" key="26">
    <source>
        <dbReference type="ARBA" id="ARBA00033987"/>
    </source>
</evidence>
<evidence type="ECO:0000256" key="14">
    <source>
        <dbReference type="ARBA" id="ARBA00022765"/>
    </source>
</evidence>
<dbReference type="Pfam" id="PF02877">
    <property type="entry name" value="PARP_reg"/>
    <property type="match status" value="1"/>
</dbReference>
<evidence type="ECO:0000259" key="36">
    <source>
        <dbReference type="PROSITE" id="PS51060"/>
    </source>
</evidence>
<dbReference type="GO" id="GO:0008270">
    <property type="term" value="F:zinc ion binding"/>
    <property type="evidence" value="ECO:0007669"/>
    <property type="project" value="UniProtKB-KW"/>
</dbReference>
<proteinExistence type="inferred from homology"/>
<dbReference type="PROSITE" id="PS50064">
    <property type="entry name" value="ZF_PARP_2"/>
    <property type="match status" value="2"/>
</dbReference>
<dbReference type="Pfam" id="PF00645">
    <property type="entry name" value="zf-PARP"/>
    <property type="match status" value="1"/>
</dbReference>
<protein>
    <recommendedName>
        <fullName evidence="30 31">Poly [ADP-ribose] polymerase</fullName>
        <shortName evidence="31">PARP</shortName>
        <ecNumber evidence="31">2.4.2.-</ecNumber>
    </recommendedName>
</protein>
<evidence type="ECO:0000256" key="8">
    <source>
        <dbReference type="ARBA" id="ARBA00022588"/>
    </source>
</evidence>
<keyword evidence="10 31" id="KW-0808">Transferase</keyword>
<dbReference type="CDD" id="cd01437">
    <property type="entry name" value="parp_like"/>
    <property type="match status" value="1"/>
</dbReference>
<dbReference type="FunFam" id="3.90.228.10:FF:000002">
    <property type="entry name" value="Poly [ADP-ribose] polymerase"/>
    <property type="match status" value="1"/>
</dbReference>
<dbReference type="Pfam" id="PF08063">
    <property type="entry name" value="Zn_ribbon_PADR1"/>
    <property type="match status" value="1"/>
</dbReference>
<keyword evidence="4" id="KW-0158">Chromosome</keyword>
<keyword evidence="5" id="KW-0963">Cytoplasm</keyword>
<evidence type="ECO:0000259" key="35">
    <source>
        <dbReference type="PROSITE" id="PS51059"/>
    </source>
</evidence>
<dbReference type="InterPro" id="IPR049296">
    <property type="entry name" value="PARP1-like_PADR1_N"/>
</dbReference>
<dbReference type="GO" id="GO:0016779">
    <property type="term" value="F:nucleotidyltransferase activity"/>
    <property type="evidence" value="ECO:0007669"/>
    <property type="project" value="UniProtKB-KW"/>
</dbReference>
<feature type="domain" description="PARP alpha-helical" evidence="36">
    <location>
        <begin position="594"/>
        <end position="711"/>
    </location>
</feature>
<reference evidence="38 39" key="1">
    <citation type="submission" date="2015-09" db="EMBL/GenBank/DDBJ databases">
        <title>Draft genome of the scarab beetle Oryctes borbonicus.</title>
        <authorList>
            <person name="Meyer J.M."/>
            <person name="Markov G.V."/>
            <person name="Baskaran P."/>
            <person name="Herrmann M."/>
            <person name="Sommer R.J."/>
            <person name="Roedelsperger C."/>
        </authorList>
    </citation>
    <scope>NUCLEOTIDE SEQUENCE [LARGE SCALE GENOMIC DNA]</scope>
    <source>
        <strain evidence="38">OB123</strain>
        <tissue evidence="38">Whole animal</tissue>
    </source>
</reference>
<dbReference type="PANTHER" id="PTHR10459">
    <property type="entry name" value="DNA LIGASE"/>
    <property type="match status" value="1"/>
</dbReference>
<keyword evidence="15" id="KW-0863">Zinc-finger</keyword>
<dbReference type="PANTHER" id="PTHR10459:SF112">
    <property type="entry name" value="POLY [ADP-RIBOSE] POLYMERASE 1"/>
    <property type="match status" value="1"/>
</dbReference>
<comment type="catalytic activity">
    <reaction evidence="26">
        <text>NAD(+) + (ADP-D-ribosyl)n-acceptor = nicotinamide + (ADP-D-ribosyl)n+1-acceptor + H(+).</text>
        <dbReference type="EC" id="2.4.2.30"/>
    </reaction>
</comment>
<dbReference type="GO" id="GO:0045087">
    <property type="term" value="P:innate immune response"/>
    <property type="evidence" value="ECO:0007669"/>
    <property type="project" value="UniProtKB-KW"/>
</dbReference>
<keyword evidence="6" id="KW-1017">Isopeptide bond</keyword>
<gene>
    <name evidence="38" type="ORF">AMK59_5757</name>
</gene>
<dbReference type="SUPFAM" id="SSF47587">
    <property type="entry name" value="Domain of poly(ADP-ribose) polymerase"/>
    <property type="match status" value="1"/>
</dbReference>
<keyword evidence="22" id="KW-0539">Nucleus</keyword>
<feature type="domain" description="PARP-type" evidence="33">
    <location>
        <begin position="74"/>
        <end position="163"/>
    </location>
</feature>
<dbReference type="InterPro" id="IPR001357">
    <property type="entry name" value="BRCT_dom"/>
</dbReference>
<dbReference type="OrthoDB" id="429950at2759"/>
<dbReference type="FunFam" id="3.40.50.10190:FF:000051">
    <property type="entry name" value="Poly [ADP-ribose] polymerase"/>
    <property type="match status" value="1"/>
</dbReference>
<dbReference type="InterPro" id="IPR036616">
    <property type="entry name" value="Poly(ADP-ribose)pol_reg_dom_sf"/>
</dbReference>
<dbReference type="EMBL" id="LJIG01015963">
    <property type="protein sequence ID" value="KRT82026.1"/>
    <property type="molecule type" value="Genomic_DNA"/>
</dbReference>
<keyword evidence="39" id="KW-1185">Reference proteome</keyword>
<feature type="domain" description="BRCT" evidence="34">
    <location>
        <begin position="328"/>
        <end position="403"/>
    </location>
</feature>
<keyword evidence="8" id="KW-0399">Innate immunity</keyword>
<comment type="catalytic activity">
    <reaction evidence="29">
        <text>L-seryl-[protein] + NAD(+) = O-(ADP-D-ribosyl)-L-seryl-[protein] + nicotinamide + H(+)</text>
        <dbReference type="Rhea" id="RHEA:58232"/>
        <dbReference type="Rhea" id="RHEA-COMP:9863"/>
        <dbReference type="Rhea" id="RHEA-COMP:15091"/>
        <dbReference type="ChEBI" id="CHEBI:15378"/>
        <dbReference type="ChEBI" id="CHEBI:17154"/>
        <dbReference type="ChEBI" id="CHEBI:29999"/>
        <dbReference type="ChEBI" id="CHEBI:57540"/>
        <dbReference type="ChEBI" id="CHEBI:142556"/>
    </reaction>
    <physiologicalReaction direction="left-to-right" evidence="29">
        <dbReference type="Rhea" id="RHEA:58233"/>
    </physiologicalReaction>
</comment>
<dbReference type="Pfam" id="PF16589">
    <property type="entry name" value="BRCT_2"/>
    <property type="match status" value="1"/>
</dbReference>
<dbReference type="InterPro" id="IPR036420">
    <property type="entry name" value="BRCT_dom_sf"/>
</dbReference>
<dbReference type="GO" id="GO:0140807">
    <property type="term" value="F:NAD+-protein-glutamate ADP-ribosyltransferase activity"/>
    <property type="evidence" value="ECO:0007669"/>
    <property type="project" value="RHEA"/>
</dbReference>
<dbReference type="CDD" id="cd17747">
    <property type="entry name" value="BRCT_PARP1"/>
    <property type="match status" value="1"/>
</dbReference>
<dbReference type="GO" id="GO:0005730">
    <property type="term" value="C:nucleolus"/>
    <property type="evidence" value="ECO:0007669"/>
    <property type="project" value="UniProtKB-SubCell"/>
</dbReference>
<dbReference type="InterPro" id="IPR038650">
    <property type="entry name" value="PADR1_C_dom_sf"/>
</dbReference>
<dbReference type="InterPro" id="IPR001510">
    <property type="entry name" value="Znf_PARP"/>
</dbReference>
<keyword evidence="18" id="KW-0805">Transcription regulation</keyword>
<evidence type="ECO:0000256" key="12">
    <source>
        <dbReference type="ARBA" id="ARBA00022723"/>
    </source>
</evidence>
<evidence type="ECO:0000256" key="32">
    <source>
        <dbReference type="SAM" id="MobiDB-lite"/>
    </source>
</evidence>
<evidence type="ECO:0000256" key="15">
    <source>
        <dbReference type="ARBA" id="ARBA00022771"/>
    </source>
</evidence>
<sequence length="939" mass="107413">YKFDGKTPNWFHFKCFFGKQRPKSVDEIENFESLRYNDQKEIRQKIDESGSGVIVPPKKGAKRNAATMVGLQDYKVEYSKSGRASCRGCEQKILKDQIRISKKDFETEVGRRYGGQDLWHHLTCFAKLRSELGYFAGGDALPGFKSLKKDDQQEVKKQLPSIKQEDIPDGKKVKKEEDDPLEKEIEKQNEIMFKYRDDLKQKKIKPTLQKLLTANDQAVPRGEEEMLDRIADVMTFGALLPCPQCNGQFVFNKIGYICEGNLTEWTKCGVIEKTPPRRKFVVPKEIAADYPFLKKYKYVKRTRVIKEVSIPVPVKKEDEVDSKPKVEKEKPPLYEMQFVIVGKPPRGKEEIKKQITELGGKVITKISNTVMAVISTPEEVEKNNARMGEVRAADVHVVSEDFVDAAKNCSGGIPELVIEKSIADWGTDPNTRLPPETSKSQKSKSMYTKSGPSKIKMTVKGGSAVDPDSGIDHTSHVYSDGNDKYTVVLGLTDIQRKKNSFYKLQLLESDAGNRYWLFRSWGRIGTNIGDNKLEQCSSLIDAKSQFWSLYEEKTGNKWEYRDNFQKVPGRMFPIDIDYGDEDEDSNLEINSELPSKLAQPIQNLMKIIFDVKSMKQVMKEFELDTEKMPLGKLSKKQLQSAYNVLSELQSLIDKKGSQAQFIDATNRFYTFVPHSFGIDNPPVIDDEETIKKKVEMLENLMELEVAYSLMKTSDGDNSVDSYYEQLKTDIDILETESEEFNIIKEYVKNTHAPTHTQYDLEVLEAFKVRRQGEEKRYKPFRKLHNRKLLWHGSRKTNFAGILSQGLRIAPPEAPVTGYMFGKGIYFADMVSKSANYCCTNAMDRTGLMLLCEVALGDMYERTQADYIEKLPKGKHSCKGIGRTHPDPSLVKKINNVEVPIGKPTDISQYSSLLYNEYIVYDVAQVNIKYLLQMDFKYKY</sequence>
<feature type="compositionally biased region" description="Polar residues" evidence="32">
    <location>
        <begin position="437"/>
        <end position="451"/>
    </location>
</feature>
<dbReference type="SUPFAM" id="SSF52113">
    <property type="entry name" value="BRCT domain"/>
    <property type="match status" value="1"/>
</dbReference>
<dbReference type="SMART" id="SM00292">
    <property type="entry name" value="BRCT"/>
    <property type="match status" value="1"/>
</dbReference>
<evidence type="ECO:0000256" key="25">
    <source>
        <dbReference type="ARBA" id="ARBA00024347"/>
    </source>
</evidence>
<dbReference type="SMART" id="SM00773">
    <property type="entry name" value="WGR"/>
    <property type="match status" value="1"/>
</dbReference>
<dbReference type="GO" id="GO:0005829">
    <property type="term" value="C:cytosol"/>
    <property type="evidence" value="ECO:0007669"/>
    <property type="project" value="UniProtKB-SubCell"/>
</dbReference>
<keyword evidence="19 31" id="KW-0520">NAD</keyword>
<keyword evidence="9 31" id="KW-0328">Glycosyltransferase</keyword>
<evidence type="ECO:0000256" key="19">
    <source>
        <dbReference type="ARBA" id="ARBA00023027"/>
    </source>
</evidence>
<comment type="subcellular location">
    <subcellularLocation>
        <location evidence="1">Chromosome</location>
    </subcellularLocation>
    <subcellularLocation>
        <location evidence="2">Cytoplasm</location>
        <location evidence="2">Cytosol</location>
    </subcellularLocation>
    <subcellularLocation>
        <location evidence="3">Nucleus</location>
        <location evidence="3">Nucleolus</location>
    </subcellularLocation>
</comment>
<dbReference type="InterPro" id="IPR012317">
    <property type="entry name" value="Poly(ADP-ribose)pol_cat_dom"/>
</dbReference>
<evidence type="ECO:0000259" key="34">
    <source>
        <dbReference type="PROSITE" id="PS50172"/>
    </source>
</evidence>
<accession>A0A0T6B3Q7</accession>
<evidence type="ECO:0000256" key="7">
    <source>
        <dbReference type="ARBA" id="ARBA00022533"/>
    </source>
</evidence>
<evidence type="ECO:0000256" key="1">
    <source>
        <dbReference type="ARBA" id="ARBA00004286"/>
    </source>
</evidence>
<dbReference type="GO" id="GO:0003950">
    <property type="term" value="F:NAD+ poly-ADP-ribosyltransferase activity"/>
    <property type="evidence" value="ECO:0007669"/>
    <property type="project" value="UniProtKB-UniRule"/>
</dbReference>
<evidence type="ECO:0000256" key="4">
    <source>
        <dbReference type="ARBA" id="ARBA00022454"/>
    </source>
</evidence>
<dbReference type="GO" id="GO:0140815">
    <property type="term" value="F:NAD+-protein-histidine ADP-ribosyltransferase activity"/>
    <property type="evidence" value="ECO:0007669"/>
    <property type="project" value="RHEA"/>
</dbReference>
<evidence type="ECO:0000256" key="9">
    <source>
        <dbReference type="ARBA" id="ARBA00022676"/>
    </source>
</evidence>
<dbReference type="PROSITE" id="PS51059">
    <property type="entry name" value="PARP_CATALYTIC"/>
    <property type="match status" value="1"/>
</dbReference>
<dbReference type="GO" id="GO:0005694">
    <property type="term" value="C:chromosome"/>
    <property type="evidence" value="ECO:0007669"/>
    <property type="project" value="UniProtKB-SubCell"/>
</dbReference>
<evidence type="ECO:0000256" key="10">
    <source>
        <dbReference type="ARBA" id="ARBA00022679"/>
    </source>
</evidence>
<dbReference type="SMART" id="SM01335">
    <property type="entry name" value="PADR1"/>
    <property type="match status" value="1"/>
</dbReference>
<dbReference type="InterPro" id="IPR004102">
    <property type="entry name" value="Poly(ADP-ribose)pol_reg_dom"/>
</dbReference>
<comment type="catalytic activity">
    <reaction evidence="27">
        <text>L-histidyl-[protein] + NAD(+) = N(tele)-(ADP-D-ribosyl)-L-histidyl-[protein] + nicotinamide + H(+)</text>
        <dbReference type="Rhea" id="RHEA:72071"/>
        <dbReference type="Rhea" id="RHEA-COMP:9745"/>
        <dbReference type="Rhea" id="RHEA-COMP:18085"/>
        <dbReference type="ChEBI" id="CHEBI:15378"/>
        <dbReference type="ChEBI" id="CHEBI:17154"/>
        <dbReference type="ChEBI" id="CHEBI:29979"/>
        <dbReference type="ChEBI" id="CHEBI:57540"/>
        <dbReference type="ChEBI" id="CHEBI:191398"/>
    </reaction>
    <physiologicalReaction direction="left-to-right" evidence="27">
        <dbReference type="Rhea" id="RHEA:72072"/>
    </physiologicalReaction>
</comment>
<comment type="similarity">
    <text evidence="25">Belongs to the ARTD/PARP family.</text>
</comment>
<dbReference type="PROSITE" id="PS51977">
    <property type="entry name" value="WGR"/>
    <property type="match status" value="1"/>
</dbReference>
<dbReference type="Gene3D" id="3.30.1740.10">
    <property type="entry name" value="Zinc finger, PARP-type"/>
    <property type="match status" value="2"/>
</dbReference>
<evidence type="ECO:0000256" key="29">
    <source>
        <dbReference type="ARBA" id="ARBA00048575"/>
    </source>
</evidence>
<evidence type="ECO:0000256" key="3">
    <source>
        <dbReference type="ARBA" id="ARBA00004604"/>
    </source>
</evidence>
<dbReference type="InterPro" id="IPR050800">
    <property type="entry name" value="ARTD/PARP"/>
</dbReference>
<keyword evidence="13" id="KW-0677">Repeat</keyword>
<comment type="caution">
    <text evidence="38">The sequence shown here is derived from an EMBL/GenBank/DDBJ whole genome shotgun (WGS) entry which is preliminary data.</text>
</comment>
<evidence type="ECO:0000256" key="27">
    <source>
        <dbReference type="ARBA" id="ARBA00048241"/>
    </source>
</evidence>
<name>A0A0T6B3Q7_9SCAR</name>
<dbReference type="Gene3D" id="3.40.50.10190">
    <property type="entry name" value="BRCT domain"/>
    <property type="match status" value="1"/>
</dbReference>
<evidence type="ECO:0000256" key="20">
    <source>
        <dbReference type="ARBA" id="ARBA00023125"/>
    </source>
</evidence>
<evidence type="ECO:0000259" key="33">
    <source>
        <dbReference type="PROSITE" id="PS50064"/>
    </source>
</evidence>
<evidence type="ECO:0000313" key="38">
    <source>
        <dbReference type="EMBL" id="KRT82026.1"/>
    </source>
</evidence>
<dbReference type="GO" id="GO:0006302">
    <property type="term" value="P:double-strand break repair"/>
    <property type="evidence" value="ECO:0007669"/>
    <property type="project" value="TreeGrafter"/>
</dbReference>
<evidence type="ECO:0000256" key="24">
    <source>
        <dbReference type="ARBA" id="ARBA00024164"/>
    </source>
</evidence>
<dbReference type="GO" id="GO:0140805">
    <property type="term" value="F:NAD+-protein-serine ADP-ribosyltransferase activity"/>
    <property type="evidence" value="ECO:0007669"/>
    <property type="project" value="RHEA"/>
</dbReference>
<feature type="non-terminal residue" evidence="38">
    <location>
        <position position="1"/>
    </location>
</feature>
<dbReference type="FunFam" id="3.30.1740.10:FF:000006">
    <property type="entry name" value="Poly [ADP-ribose] polymerase"/>
    <property type="match status" value="1"/>
</dbReference>
<feature type="region of interest" description="Disordered" evidence="32">
    <location>
        <begin position="155"/>
        <end position="181"/>
    </location>
</feature>
<dbReference type="GO" id="GO:0003677">
    <property type="term" value="F:DNA binding"/>
    <property type="evidence" value="ECO:0007669"/>
    <property type="project" value="UniProtKB-KW"/>
</dbReference>
<comment type="catalytic activity">
    <reaction evidence="23">
        <text>L-glutamyl-[protein] + NAD(+) = 5-O-(ADP-D-ribosyl)-L-glutamyl-[protein] + nicotinamide</text>
        <dbReference type="Rhea" id="RHEA:58224"/>
        <dbReference type="Rhea" id="RHEA-COMP:10208"/>
        <dbReference type="Rhea" id="RHEA-COMP:15089"/>
        <dbReference type="ChEBI" id="CHEBI:17154"/>
        <dbReference type="ChEBI" id="CHEBI:29973"/>
        <dbReference type="ChEBI" id="CHEBI:57540"/>
        <dbReference type="ChEBI" id="CHEBI:142540"/>
    </reaction>
    <physiologicalReaction direction="left-to-right" evidence="23">
        <dbReference type="Rhea" id="RHEA:58225"/>
    </physiologicalReaction>
</comment>
<dbReference type="Gene3D" id="1.10.20.130">
    <property type="match status" value="1"/>
</dbReference>
<dbReference type="Gene3D" id="3.90.228.10">
    <property type="match status" value="1"/>
</dbReference>
<keyword evidence="12" id="KW-0479">Metal-binding</keyword>
<keyword evidence="20" id="KW-0238">DNA-binding</keyword>
<dbReference type="GO" id="GO:0070212">
    <property type="term" value="P:protein poly-ADP-ribosylation"/>
    <property type="evidence" value="ECO:0007669"/>
    <property type="project" value="TreeGrafter"/>
</dbReference>
<dbReference type="PROSITE" id="PS50172">
    <property type="entry name" value="BRCT"/>
    <property type="match status" value="1"/>
</dbReference>
<feature type="domain" description="PARP catalytic" evidence="35">
    <location>
        <begin position="717"/>
        <end position="939"/>
    </location>
</feature>
<evidence type="ECO:0000256" key="13">
    <source>
        <dbReference type="ARBA" id="ARBA00022737"/>
    </source>
</evidence>
<evidence type="ECO:0000256" key="5">
    <source>
        <dbReference type="ARBA" id="ARBA00022490"/>
    </source>
</evidence>
<dbReference type="SUPFAM" id="SSF57716">
    <property type="entry name" value="Glucocorticoid receptor-like (DNA-binding domain)"/>
    <property type="match status" value="2"/>
</dbReference>
<dbReference type="CDD" id="cd08001">
    <property type="entry name" value="WGR_PARP1_like"/>
    <property type="match status" value="1"/>
</dbReference>
<evidence type="ECO:0000256" key="30">
    <source>
        <dbReference type="ARBA" id="ARBA00071874"/>
    </source>
</evidence>
<dbReference type="InterPro" id="IPR036930">
    <property type="entry name" value="WGR_dom_sf"/>
</dbReference>
<keyword evidence="7" id="KW-0021">Allosteric enzyme</keyword>
<evidence type="ECO:0000313" key="39">
    <source>
        <dbReference type="Proteomes" id="UP000051574"/>
    </source>
</evidence>
<keyword evidence="14" id="KW-0013">ADP-ribosylation</keyword>
<evidence type="ECO:0000256" key="21">
    <source>
        <dbReference type="ARBA" id="ARBA00023163"/>
    </source>
</evidence>
<evidence type="ECO:0000256" key="17">
    <source>
        <dbReference type="ARBA" id="ARBA00022859"/>
    </source>
</evidence>
<comment type="catalytic activity">
    <reaction evidence="24">
        <text>L-aspartyl-[protein] + NAD(+) = 4-O-(ADP-D-ribosyl)-L-aspartyl-[protein] + nicotinamide</text>
        <dbReference type="Rhea" id="RHEA:54424"/>
        <dbReference type="Rhea" id="RHEA-COMP:9867"/>
        <dbReference type="Rhea" id="RHEA-COMP:13832"/>
        <dbReference type="ChEBI" id="CHEBI:17154"/>
        <dbReference type="ChEBI" id="CHEBI:29961"/>
        <dbReference type="ChEBI" id="CHEBI:57540"/>
        <dbReference type="ChEBI" id="CHEBI:138102"/>
    </reaction>
    <physiologicalReaction direction="left-to-right" evidence="24">
        <dbReference type="Rhea" id="RHEA:54425"/>
    </physiologicalReaction>
</comment>
<evidence type="ECO:0000256" key="18">
    <source>
        <dbReference type="ARBA" id="ARBA00023015"/>
    </source>
</evidence>
<dbReference type="Gene3D" id="1.20.142.10">
    <property type="entry name" value="Poly(ADP-ribose) polymerase, regulatory domain"/>
    <property type="match status" value="1"/>
</dbReference>
<evidence type="ECO:0000256" key="6">
    <source>
        <dbReference type="ARBA" id="ARBA00022499"/>
    </source>
</evidence>
<evidence type="ECO:0000256" key="22">
    <source>
        <dbReference type="ARBA" id="ARBA00023242"/>
    </source>
</evidence>
<dbReference type="GO" id="GO:0140806">
    <property type="term" value="F:NAD+-protein-aspartate ADP-ribosyltransferase activity"/>
    <property type="evidence" value="ECO:0007669"/>
    <property type="project" value="RHEA"/>
</dbReference>
<dbReference type="Pfam" id="PF00644">
    <property type="entry name" value="PARP"/>
    <property type="match status" value="1"/>
</dbReference>
<keyword evidence="17" id="KW-0391">Immunity</keyword>
<comment type="catalytic activity">
    <reaction evidence="28">
        <text>L-tyrosyl-[protein] + NAD(+) = O-(ADP-D-ribosyl)-L-tyrosyl-[protein] + nicotinamide + H(+)</text>
        <dbReference type="Rhea" id="RHEA:58236"/>
        <dbReference type="Rhea" id="RHEA-COMP:10136"/>
        <dbReference type="Rhea" id="RHEA-COMP:15092"/>
        <dbReference type="ChEBI" id="CHEBI:15378"/>
        <dbReference type="ChEBI" id="CHEBI:17154"/>
        <dbReference type="ChEBI" id="CHEBI:46858"/>
        <dbReference type="ChEBI" id="CHEBI:57540"/>
        <dbReference type="ChEBI" id="CHEBI:142557"/>
    </reaction>
    <physiologicalReaction direction="left-to-right" evidence="28">
        <dbReference type="Rhea" id="RHEA:58237"/>
    </physiologicalReaction>
</comment>
<keyword evidence="16" id="KW-0862">Zinc</keyword>
<feature type="domain" description="PARP-type" evidence="33">
    <location>
        <begin position="1"/>
        <end position="50"/>
    </location>
</feature>
<evidence type="ECO:0000256" key="31">
    <source>
        <dbReference type="RuleBase" id="RU362114"/>
    </source>
</evidence>
<dbReference type="InterPro" id="IPR036957">
    <property type="entry name" value="Znf_PARP_sf"/>
</dbReference>
<feature type="region of interest" description="Disordered" evidence="32">
    <location>
        <begin position="427"/>
        <end position="453"/>
    </location>
</feature>
<dbReference type="FunFam" id="1.20.142.10:FF:000001">
    <property type="entry name" value="Poly [ADP-ribose] polymerase"/>
    <property type="match status" value="1"/>
</dbReference>
<evidence type="ECO:0000256" key="2">
    <source>
        <dbReference type="ARBA" id="ARBA00004514"/>
    </source>
</evidence>
<dbReference type="InterPro" id="IPR012982">
    <property type="entry name" value="PARP1-like_PADR1_Zn_ribbon"/>
</dbReference>
<keyword evidence="21" id="KW-0804">Transcription</keyword>
<dbReference type="Pfam" id="PF21728">
    <property type="entry name" value="PADR1_N"/>
    <property type="match status" value="1"/>
</dbReference>
<dbReference type="Gene3D" id="2.20.25.630">
    <property type="match status" value="1"/>
</dbReference>